<gene>
    <name evidence="2" type="ORF">TTRE_0000545101</name>
</gene>
<dbReference type="Pfam" id="PF00179">
    <property type="entry name" value="UQ_con"/>
    <property type="match status" value="1"/>
</dbReference>
<accession>A0A077ZCC6</accession>
<evidence type="ECO:0000313" key="2">
    <source>
        <dbReference type="EMBL" id="CDW57163.1"/>
    </source>
</evidence>
<evidence type="ECO:0000259" key="1">
    <source>
        <dbReference type="PROSITE" id="PS50127"/>
    </source>
</evidence>
<dbReference type="Gene3D" id="3.10.110.10">
    <property type="entry name" value="Ubiquitin Conjugating Enzyme"/>
    <property type="match status" value="1"/>
</dbReference>
<dbReference type="PROSITE" id="PS50127">
    <property type="entry name" value="UBC_2"/>
    <property type="match status" value="1"/>
</dbReference>
<sequence>MPGNRLPLKLQSVYCIPSASCSTSIYPRLSLVFLNQCVFLEWNGLLFVGRGPYQGGIFRFQLSLPALFPNVTYPFNLKFTSSVYHPAVDQLTGDVDADVLKFSSHINAFR</sequence>
<dbReference type="Proteomes" id="UP000030665">
    <property type="component" value="Unassembled WGS sequence"/>
</dbReference>
<evidence type="ECO:0000313" key="3">
    <source>
        <dbReference type="Proteomes" id="UP000030665"/>
    </source>
</evidence>
<dbReference type="InterPro" id="IPR000608">
    <property type="entry name" value="UBC"/>
</dbReference>
<organism evidence="2 3">
    <name type="scientific">Trichuris trichiura</name>
    <name type="common">Whipworm</name>
    <name type="synonym">Trichocephalus trichiurus</name>
    <dbReference type="NCBI Taxonomy" id="36087"/>
    <lineage>
        <taxon>Eukaryota</taxon>
        <taxon>Metazoa</taxon>
        <taxon>Ecdysozoa</taxon>
        <taxon>Nematoda</taxon>
        <taxon>Enoplea</taxon>
        <taxon>Dorylaimia</taxon>
        <taxon>Trichinellida</taxon>
        <taxon>Trichuridae</taxon>
        <taxon>Trichuris</taxon>
    </lineage>
</organism>
<dbReference type="OrthoDB" id="5596422at2759"/>
<protein>
    <submittedName>
        <fullName evidence="2">UQ con domain containing protein</fullName>
    </submittedName>
</protein>
<dbReference type="EMBL" id="HG806128">
    <property type="protein sequence ID" value="CDW57163.1"/>
    <property type="molecule type" value="Genomic_DNA"/>
</dbReference>
<dbReference type="InterPro" id="IPR016135">
    <property type="entry name" value="UBQ-conjugating_enzyme/RWD"/>
</dbReference>
<reference evidence="2" key="2">
    <citation type="submission" date="2014-03" db="EMBL/GenBank/DDBJ databases">
        <title>The whipworm genome and dual-species transcriptomics of an intimate host-pathogen interaction.</title>
        <authorList>
            <person name="Foth B.J."/>
            <person name="Tsai I.J."/>
            <person name="Reid A.J."/>
            <person name="Bancroft A.J."/>
            <person name="Nichol S."/>
            <person name="Tracey A."/>
            <person name="Holroyd N."/>
            <person name="Cotton J.A."/>
            <person name="Stanley E.J."/>
            <person name="Zarowiecki M."/>
            <person name="Liu J.Z."/>
            <person name="Huckvale T."/>
            <person name="Cooper P.J."/>
            <person name="Grencis R.K."/>
            <person name="Berriman M."/>
        </authorList>
    </citation>
    <scope>NUCLEOTIDE SEQUENCE [LARGE SCALE GENOMIC DNA]</scope>
</reference>
<dbReference type="STRING" id="36087.A0A077ZCC6"/>
<reference evidence="2" key="1">
    <citation type="submission" date="2014-01" db="EMBL/GenBank/DDBJ databases">
        <authorList>
            <person name="Aslett M."/>
        </authorList>
    </citation>
    <scope>NUCLEOTIDE SEQUENCE</scope>
</reference>
<feature type="domain" description="UBC core" evidence="1">
    <location>
        <begin position="1"/>
        <end position="110"/>
    </location>
</feature>
<proteinExistence type="predicted"/>
<keyword evidence="3" id="KW-1185">Reference proteome</keyword>
<name>A0A077ZCC6_TRITR</name>
<dbReference type="AlphaFoldDB" id="A0A077ZCC6"/>
<dbReference type="SUPFAM" id="SSF54495">
    <property type="entry name" value="UBC-like"/>
    <property type="match status" value="1"/>
</dbReference>